<protein>
    <submittedName>
        <fullName evidence="3">Uncharacterized protein</fullName>
    </submittedName>
</protein>
<reference evidence="3" key="1">
    <citation type="submission" date="2022-11" db="UniProtKB">
        <authorList>
            <consortium name="WormBaseParasite"/>
        </authorList>
    </citation>
    <scope>IDENTIFICATION</scope>
</reference>
<feature type="compositionally biased region" description="Polar residues" evidence="1">
    <location>
        <begin position="465"/>
        <end position="489"/>
    </location>
</feature>
<feature type="region of interest" description="Disordered" evidence="1">
    <location>
        <begin position="331"/>
        <end position="367"/>
    </location>
</feature>
<feature type="region of interest" description="Disordered" evidence="1">
    <location>
        <begin position="1"/>
        <end position="53"/>
    </location>
</feature>
<sequence>MTETREKSCLGEVPTPRVPQGEGERADVSDIGEDGTTAGAATAGRVQQGAPLETGRTTARRHFSLCGGNVDVNGRQLGKWGISRRRRHHRCPLNSLQHFSGADSGYMTSLADPERWRTHDWAARISVESYVGQIETFLPGIPPSLYLRILESSFGWIKFQNLIKVRMSVQNQINFSSIKNWKNGHSRLSLNEVSLDGLRRVPATPIPIPTVVSIPPPTLKQFKKWQKRQKKLLKKLSSIPTNIIPPHAPVTPLLPYSRAFSVDSLSSQVLDGYVDVPVTEKHKWKECRKMLKNQSYDDTAVAVSSGPPKLPFSSSCSNGFAVSDLRMVHSAPSTNTSDRSRLTSTTDHSSSLHHQTPSPVQLKKSSNQHLQRIRVSKNDVGLAGSPRRLQQWNLSKNVSNPTPSIVQHGNDDVVNEKTGSEVRKSDISQHLSDLNDAATRIVVISKYCHPKAATSQDRSERNHEFQNGTCASANRNNGCSAHSTNNGDSNSERIIPIKLTAEAGKVLENNDQLLSKIVANPIGDTKVFSTNETASIPFQQYNSISETVAQNQVTQQTQSGYFSLKKSGDCGSTISSLTQSSNMKTEVSDIDFSWVNDVENRLEREIAFVKEDSRQQQEREQQLPVRYFGVDLEQSEVGKGETAVVILPKYTTTTKSLEVFGECESRKELSQIHSDVRSKAAMFDTEAFRNERKIDEQAVYRYRSHSTTRDNVCIPQPDYRNYHPISVDIISQNSGRYEGSNMKLNGNVASVGIKCDSFYYDKCNTEKVPQQRQQYYSDYRNQMWQRNRTYGTTKYYVEDSTRCSTEKPWKAFVAY</sequence>
<feature type="region of interest" description="Disordered" evidence="1">
    <location>
        <begin position="393"/>
        <end position="412"/>
    </location>
</feature>
<feature type="compositionally biased region" description="Low complexity" evidence="1">
    <location>
        <begin position="333"/>
        <end position="353"/>
    </location>
</feature>
<feature type="region of interest" description="Disordered" evidence="1">
    <location>
        <begin position="452"/>
        <end position="491"/>
    </location>
</feature>
<dbReference type="Proteomes" id="UP000887581">
    <property type="component" value="Unplaced"/>
</dbReference>
<organism evidence="2 3">
    <name type="scientific">Setaria digitata</name>
    <dbReference type="NCBI Taxonomy" id="48799"/>
    <lineage>
        <taxon>Eukaryota</taxon>
        <taxon>Metazoa</taxon>
        <taxon>Ecdysozoa</taxon>
        <taxon>Nematoda</taxon>
        <taxon>Chromadorea</taxon>
        <taxon>Rhabditida</taxon>
        <taxon>Spirurina</taxon>
        <taxon>Spiruromorpha</taxon>
        <taxon>Filarioidea</taxon>
        <taxon>Setariidae</taxon>
        <taxon>Setaria</taxon>
    </lineage>
</organism>
<evidence type="ECO:0000313" key="2">
    <source>
        <dbReference type="Proteomes" id="UP000887581"/>
    </source>
</evidence>
<evidence type="ECO:0000256" key="1">
    <source>
        <dbReference type="SAM" id="MobiDB-lite"/>
    </source>
</evidence>
<dbReference type="WBParaSite" id="sdigi.contig120.g4721.t1">
    <property type="protein sequence ID" value="sdigi.contig120.g4721.t1"/>
    <property type="gene ID" value="sdigi.contig120.g4721"/>
</dbReference>
<dbReference type="AlphaFoldDB" id="A0A915PI88"/>
<feature type="compositionally biased region" description="Polar residues" evidence="1">
    <location>
        <begin position="393"/>
        <end position="407"/>
    </location>
</feature>
<evidence type="ECO:0000313" key="3">
    <source>
        <dbReference type="WBParaSite" id="sdigi.contig120.g4721.t1"/>
    </source>
</evidence>
<name>A0A915PI88_9BILA</name>
<keyword evidence="2" id="KW-1185">Reference proteome</keyword>
<feature type="compositionally biased region" description="Polar residues" evidence="1">
    <location>
        <begin position="354"/>
        <end position="367"/>
    </location>
</feature>
<accession>A0A915PI88</accession>
<proteinExistence type="predicted"/>
<feature type="compositionally biased region" description="Low complexity" evidence="1">
    <location>
        <begin position="35"/>
        <end position="44"/>
    </location>
</feature>